<protein>
    <submittedName>
        <fullName evidence="1">Uncharacterized protein</fullName>
    </submittedName>
</protein>
<dbReference type="EMBL" id="CM055101">
    <property type="protein sequence ID" value="KAJ7540930.1"/>
    <property type="molecule type" value="Genomic_DNA"/>
</dbReference>
<evidence type="ECO:0000313" key="2">
    <source>
        <dbReference type="Proteomes" id="UP001162992"/>
    </source>
</evidence>
<accession>A0ACC2CG17</accession>
<reference evidence="2" key="1">
    <citation type="journal article" date="2024" name="Proc. Natl. Acad. Sci. U.S.A.">
        <title>Extraordinary preservation of gene collinearity over three hundred million years revealed in homosporous lycophytes.</title>
        <authorList>
            <person name="Li C."/>
            <person name="Wickell D."/>
            <person name="Kuo L.Y."/>
            <person name="Chen X."/>
            <person name="Nie B."/>
            <person name="Liao X."/>
            <person name="Peng D."/>
            <person name="Ji J."/>
            <person name="Jenkins J."/>
            <person name="Williams M."/>
            <person name="Shu S."/>
            <person name="Plott C."/>
            <person name="Barry K."/>
            <person name="Rajasekar S."/>
            <person name="Grimwood J."/>
            <person name="Han X."/>
            <person name="Sun S."/>
            <person name="Hou Z."/>
            <person name="He W."/>
            <person name="Dai G."/>
            <person name="Sun C."/>
            <person name="Schmutz J."/>
            <person name="Leebens-Mack J.H."/>
            <person name="Li F.W."/>
            <person name="Wang L."/>
        </authorList>
    </citation>
    <scope>NUCLEOTIDE SEQUENCE [LARGE SCALE GENOMIC DNA]</scope>
    <source>
        <strain evidence="2">cv. PW_Plant_1</strain>
    </source>
</reference>
<name>A0ACC2CG17_DIPCM</name>
<dbReference type="Proteomes" id="UP001162992">
    <property type="component" value="Chromosome 10"/>
</dbReference>
<organism evidence="1 2">
    <name type="scientific">Diphasiastrum complanatum</name>
    <name type="common">Issler's clubmoss</name>
    <name type="synonym">Lycopodium complanatum</name>
    <dbReference type="NCBI Taxonomy" id="34168"/>
    <lineage>
        <taxon>Eukaryota</taxon>
        <taxon>Viridiplantae</taxon>
        <taxon>Streptophyta</taxon>
        <taxon>Embryophyta</taxon>
        <taxon>Tracheophyta</taxon>
        <taxon>Lycopodiopsida</taxon>
        <taxon>Lycopodiales</taxon>
        <taxon>Lycopodiaceae</taxon>
        <taxon>Lycopodioideae</taxon>
        <taxon>Diphasiastrum</taxon>
    </lineage>
</organism>
<keyword evidence="2" id="KW-1185">Reference proteome</keyword>
<evidence type="ECO:0000313" key="1">
    <source>
        <dbReference type="EMBL" id="KAJ7540930.1"/>
    </source>
</evidence>
<proteinExistence type="predicted"/>
<sequence length="322" mass="35289">MRLANCAKGFGVNALGGKNGRYYVVTNNGDDPVNPWPGTLRYGVTLPGPTWVTFSRDMTIVLKNELIVSSYKTIDGRGANVQIAYGPCITVTHVSHVIIHGLHIHNCVPGHAGKVKSSAWHTGDRGGSDGDAITIFGSNNIWIDHNSLANCYDGLIDIVHASADITVSNNYFTHHNKVMLLGHNDAFTADKILKVTLMYNHFGPGCVQRMPRVRFGYAHVVNNRYTAWEMYAVGGSANPSIRSECNYYVASNDPSSKQVTKREYANGMGWDWKSFGDIFINGAYFVQSGKGVADPYYSADQWFLIKPAVLVPALTVNAGAFY</sequence>
<comment type="caution">
    <text evidence="1">The sequence shown here is derived from an EMBL/GenBank/DDBJ whole genome shotgun (WGS) entry which is preliminary data.</text>
</comment>
<gene>
    <name evidence="1" type="ORF">O6H91_10G036900</name>
</gene>